<dbReference type="PRINTS" id="PR00039">
    <property type="entry name" value="HTHLYSR"/>
</dbReference>
<dbReference type="InterPro" id="IPR000847">
    <property type="entry name" value="LysR_HTH_N"/>
</dbReference>
<protein>
    <submittedName>
        <fullName evidence="6">CysB family HTH-type transcriptional regulator</fullName>
    </submittedName>
</protein>
<dbReference type="NCBIfam" id="NF009327">
    <property type="entry name" value="PRK12684.1"/>
    <property type="match status" value="1"/>
</dbReference>
<evidence type="ECO:0000313" key="6">
    <source>
        <dbReference type="EMBL" id="MFC3147899.1"/>
    </source>
</evidence>
<dbReference type="PANTHER" id="PTHR30126">
    <property type="entry name" value="HTH-TYPE TRANSCRIPTIONAL REGULATOR"/>
    <property type="match status" value="1"/>
</dbReference>
<evidence type="ECO:0000313" key="7">
    <source>
        <dbReference type="Proteomes" id="UP001595556"/>
    </source>
</evidence>
<organism evidence="6 7">
    <name type="scientific">Piscinibacterium candidicorallinum</name>
    <dbReference type="NCBI Taxonomy" id="1793872"/>
    <lineage>
        <taxon>Bacteria</taxon>
        <taxon>Pseudomonadati</taxon>
        <taxon>Pseudomonadota</taxon>
        <taxon>Betaproteobacteria</taxon>
        <taxon>Burkholderiales</taxon>
        <taxon>Piscinibacterium</taxon>
    </lineage>
</organism>
<comment type="caution">
    <text evidence="6">The sequence shown here is derived from an EMBL/GenBank/DDBJ whole genome shotgun (WGS) entry which is preliminary data.</text>
</comment>
<dbReference type="InterPro" id="IPR005119">
    <property type="entry name" value="LysR_subst-bd"/>
</dbReference>
<dbReference type="EMBL" id="JBHRTI010000004">
    <property type="protein sequence ID" value="MFC3147899.1"/>
    <property type="molecule type" value="Genomic_DNA"/>
</dbReference>
<keyword evidence="4" id="KW-0804">Transcription</keyword>
<dbReference type="PANTHER" id="PTHR30126:SF6">
    <property type="entry name" value="HTH-TYPE TRANSCRIPTIONAL REGULATOR CYSB-RELATED"/>
    <property type="match status" value="1"/>
</dbReference>
<evidence type="ECO:0000256" key="3">
    <source>
        <dbReference type="ARBA" id="ARBA00023125"/>
    </source>
</evidence>
<proteinExistence type="inferred from homology"/>
<dbReference type="Pfam" id="PF03466">
    <property type="entry name" value="LysR_substrate"/>
    <property type="match status" value="1"/>
</dbReference>
<gene>
    <name evidence="6" type="ORF">ACFOEN_09615</name>
</gene>
<dbReference type="Gene3D" id="1.10.10.10">
    <property type="entry name" value="Winged helix-like DNA-binding domain superfamily/Winged helix DNA-binding domain"/>
    <property type="match status" value="1"/>
</dbReference>
<dbReference type="InterPro" id="IPR036390">
    <property type="entry name" value="WH_DNA-bd_sf"/>
</dbReference>
<sequence length="309" mass="34391">MNLLQMRAVREIVRQKFSLTRAADMLMASQPGVSKSIAEFEQELGFAVFQRHGKRLTGLTGPGGEVIKVVDRILNEVENLKRVGHEYANEDSGRLVIATTHTQARYFLPKVLAEFRTRYPKVQLSLLQGTPRQIGDWVTHGQADIGVATEALTLFDNLVTLPCYSWQHVVLAPAGHALLKHAKDLELKHIARHPIVTYESQFTGRGRIDMAFGGQNIKPHIVLEAIDADVIKTYVQMGLGVGIIAEMAYEPDRDQPLQAIPAGHLFGTHTSRLAVRRGVFMRDFTVEAVRLMAPKVDREQLMGLVGAKD</sequence>
<comment type="similarity">
    <text evidence="1">Belongs to the LysR transcriptional regulatory family.</text>
</comment>
<evidence type="ECO:0000256" key="1">
    <source>
        <dbReference type="ARBA" id="ARBA00009437"/>
    </source>
</evidence>
<evidence type="ECO:0000259" key="5">
    <source>
        <dbReference type="PROSITE" id="PS50931"/>
    </source>
</evidence>
<dbReference type="RefSeq" id="WP_054124894.1">
    <property type="nucleotide sequence ID" value="NZ_CP180191.1"/>
</dbReference>
<name>A0ABV7H1V7_9BURK</name>
<dbReference type="Pfam" id="PF00126">
    <property type="entry name" value="HTH_1"/>
    <property type="match status" value="1"/>
</dbReference>
<evidence type="ECO:0000256" key="4">
    <source>
        <dbReference type="ARBA" id="ARBA00023163"/>
    </source>
</evidence>
<dbReference type="SUPFAM" id="SSF46785">
    <property type="entry name" value="Winged helix' DNA-binding domain"/>
    <property type="match status" value="1"/>
</dbReference>
<feature type="domain" description="HTH lysR-type" evidence="5">
    <location>
        <begin position="1"/>
        <end position="59"/>
    </location>
</feature>
<dbReference type="SUPFAM" id="SSF53850">
    <property type="entry name" value="Periplasmic binding protein-like II"/>
    <property type="match status" value="1"/>
</dbReference>
<dbReference type="PROSITE" id="PS50931">
    <property type="entry name" value="HTH_LYSR"/>
    <property type="match status" value="1"/>
</dbReference>
<reference evidence="7" key="1">
    <citation type="journal article" date="2019" name="Int. J. Syst. Evol. Microbiol.">
        <title>The Global Catalogue of Microorganisms (GCM) 10K type strain sequencing project: providing services to taxonomists for standard genome sequencing and annotation.</title>
        <authorList>
            <consortium name="The Broad Institute Genomics Platform"/>
            <consortium name="The Broad Institute Genome Sequencing Center for Infectious Disease"/>
            <person name="Wu L."/>
            <person name="Ma J."/>
        </authorList>
    </citation>
    <scope>NUCLEOTIDE SEQUENCE [LARGE SCALE GENOMIC DNA]</scope>
    <source>
        <strain evidence="7">KCTC 52168</strain>
    </source>
</reference>
<evidence type="ECO:0000256" key="2">
    <source>
        <dbReference type="ARBA" id="ARBA00023015"/>
    </source>
</evidence>
<dbReference type="CDD" id="cd08413">
    <property type="entry name" value="PBP2_CysB_like"/>
    <property type="match status" value="1"/>
</dbReference>
<dbReference type="Proteomes" id="UP001595556">
    <property type="component" value="Unassembled WGS sequence"/>
</dbReference>
<dbReference type="InterPro" id="IPR036388">
    <property type="entry name" value="WH-like_DNA-bd_sf"/>
</dbReference>
<keyword evidence="2" id="KW-0805">Transcription regulation</keyword>
<dbReference type="InterPro" id="IPR037423">
    <property type="entry name" value="CysB_PBP2"/>
</dbReference>
<keyword evidence="7" id="KW-1185">Reference proteome</keyword>
<keyword evidence="3" id="KW-0238">DNA-binding</keyword>
<dbReference type="Gene3D" id="3.40.190.10">
    <property type="entry name" value="Periplasmic binding protein-like II"/>
    <property type="match status" value="2"/>
</dbReference>
<accession>A0ABV7H1V7</accession>